<dbReference type="AlphaFoldDB" id="A0A0H2VZS1"/>
<proteinExistence type="predicted"/>
<organism evidence="1 2">
    <name type="scientific">Shigella flexneri</name>
    <dbReference type="NCBI Taxonomy" id="623"/>
    <lineage>
        <taxon>Bacteria</taxon>
        <taxon>Pseudomonadati</taxon>
        <taxon>Pseudomonadota</taxon>
        <taxon>Gammaproteobacteria</taxon>
        <taxon>Enterobacterales</taxon>
        <taxon>Enterobacteriaceae</taxon>
        <taxon>Shigella</taxon>
    </lineage>
</organism>
<reference evidence="1 2" key="1">
    <citation type="journal article" date="2003" name="Infect. Immun.">
        <title>Complete genome sequence and comparative genomics of Shigella flexneri serotype 2a strain 2457T.</title>
        <authorList>
            <person name="Wei J."/>
            <person name="Goldberg M.B."/>
            <person name="Burland V."/>
            <person name="Venkatesan M.M."/>
            <person name="Deng W."/>
            <person name="Fournier G."/>
            <person name="Mayhew G.F."/>
            <person name="Plunkett G.III."/>
            <person name="Rose D.J."/>
            <person name="Darling A."/>
            <person name="Mau B."/>
            <person name="Perna N.T."/>
            <person name="Payne S.M."/>
            <person name="Runyen-Janecky L.J."/>
            <person name="Zhou S."/>
            <person name="Schwartz D.C."/>
            <person name="Blattner F.R."/>
        </authorList>
    </citation>
    <scope>NUCLEOTIDE SEQUENCE [LARGE SCALE GENOMIC DNA]</scope>
    <source>
        <strain evidence="2">ATCC 700930 / 2457T / Serotype 2a</strain>
    </source>
</reference>
<dbReference type="KEGG" id="sfx:S3374"/>
<gene>
    <name evidence="1" type="ordered locus">S3374</name>
</gene>
<dbReference type="Proteomes" id="UP000002673">
    <property type="component" value="Chromosome"/>
</dbReference>
<sequence>MHQKQKLIDAGLKLMATAKMPDALRLSGLRHLCNILNLRAFVGRIRRSRSIRHE</sequence>
<protein>
    <submittedName>
        <fullName evidence="1">Uncharacterized protein</fullName>
    </submittedName>
</protein>
<dbReference type="AntiFam" id="ANF00064">
    <property type="entry name" value="Unclear, Possibly translation of poorly localized IS Element IS621"/>
</dbReference>
<dbReference type="EMBL" id="AE014073">
    <property type="protein sequence ID" value="AAP18445.1"/>
    <property type="molecule type" value="Genomic_DNA"/>
</dbReference>
<dbReference type="HOGENOM" id="CLU_3043299_0_0_6"/>
<name>A0A0H2VZS1_SHIFL</name>
<evidence type="ECO:0000313" key="2">
    <source>
        <dbReference type="Proteomes" id="UP000002673"/>
    </source>
</evidence>
<accession>A0A0H2VZS1</accession>
<evidence type="ECO:0000313" key="1">
    <source>
        <dbReference type="EMBL" id="AAP18445.1"/>
    </source>
</evidence>